<name>A0A5M8AB44_9BURK</name>
<accession>A0A5M8AB44</accession>
<organism evidence="2 3">
    <name type="scientific">Cupriavidus cauae</name>
    <dbReference type="NCBI Taxonomy" id="2608999"/>
    <lineage>
        <taxon>Bacteria</taxon>
        <taxon>Pseudomonadati</taxon>
        <taxon>Pseudomonadota</taxon>
        <taxon>Betaproteobacteria</taxon>
        <taxon>Burkholderiales</taxon>
        <taxon>Burkholderiaceae</taxon>
        <taxon>Cupriavidus</taxon>
    </lineage>
</organism>
<dbReference type="Pfam" id="PF19502">
    <property type="entry name" value="DUF6036"/>
    <property type="match status" value="1"/>
</dbReference>
<reference evidence="2 3" key="1">
    <citation type="submission" date="2019-09" db="EMBL/GenBank/DDBJ databases">
        <title>Isolation of a novel species in the genus Cupriavidus from patients with sepsis using whole genome sequencing.</title>
        <authorList>
            <person name="Kweon O.J."/>
            <person name="Lee M.-K."/>
        </authorList>
    </citation>
    <scope>NUCLEOTIDE SEQUENCE [LARGE SCALE GENOMIC DNA]</scope>
    <source>
        <strain evidence="2 3">MKL-01</strain>
    </source>
</reference>
<feature type="domain" description="DUF6036" evidence="1">
    <location>
        <begin position="13"/>
        <end position="131"/>
    </location>
</feature>
<evidence type="ECO:0000313" key="3">
    <source>
        <dbReference type="Proteomes" id="UP000324324"/>
    </source>
</evidence>
<sequence>MNREDLEHIIRAAADITNEYEFVVVGSQSILGPIPNPPAIFTMSAEADIYPLNAIHKADEIDAAIGEGSRFHETYGYYAQGVGPETACLPAGWQSRLQRIQTSGTNGRVAYCLDVLDLFMAKAAADRDKDRVFCMALIQHGYVSPDAAINRVNDMPMERAAQGRLRARIKRWTKALREQGHEIPGDAA</sequence>
<dbReference type="RefSeq" id="WP_149320254.1">
    <property type="nucleotide sequence ID" value="NZ_CP080294.1"/>
</dbReference>
<evidence type="ECO:0000259" key="1">
    <source>
        <dbReference type="Pfam" id="PF19502"/>
    </source>
</evidence>
<gene>
    <name evidence="2" type="ORF">F1599_17855</name>
</gene>
<protein>
    <recommendedName>
        <fullName evidence="1">DUF6036 domain-containing protein</fullName>
    </recommendedName>
</protein>
<evidence type="ECO:0000313" key="2">
    <source>
        <dbReference type="EMBL" id="KAA6121008.1"/>
    </source>
</evidence>
<comment type="caution">
    <text evidence="2">The sequence shown here is derived from an EMBL/GenBank/DDBJ whole genome shotgun (WGS) entry which is preliminary data.</text>
</comment>
<dbReference type="InterPro" id="IPR045792">
    <property type="entry name" value="DUF6036"/>
</dbReference>
<dbReference type="EMBL" id="VWRN01000045">
    <property type="protein sequence ID" value="KAA6121008.1"/>
    <property type="molecule type" value="Genomic_DNA"/>
</dbReference>
<proteinExistence type="predicted"/>
<keyword evidence="3" id="KW-1185">Reference proteome</keyword>
<dbReference type="Proteomes" id="UP000324324">
    <property type="component" value="Unassembled WGS sequence"/>
</dbReference>
<dbReference type="AlphaFoldDB" id="A0A5M8AB44"/>